<dbReference type="InterPro" id="IPR013126">
    <property type="entry name" value="Hsp_70_fam"/>
</dbReference>
<dbReference type="PROSITE" id="PS01036">
    <property type="entry name" value="HSP70_3"/>
    <property type="match status" value="1"/>
</dbReference>
<dbReference type="RefSeq" id="WP_010496163.1">
    <property type="nucleotide sequence ID" value="NZ_CP173417.1"/>
</dbReference>
<dbReference type="Proteomes" id="UP000190935">
    <property type="component" value="Chromosome I"/>
</dbReference>
<dbReference type="SUPFAM" id="SSF100934">
    <property type="entry name" value="Heat shock protein 70kD (HSP70), C-terminal subdomain"/>
    <property type="match status" value="1"/>
</dbReference>
<keyword evidence="4 9" id="KW-0597">Phosphoprotein</keyword>
<evidence type="ECO:0000313" key="14">
    <source>
        <dbReference type="EMBL" id="SFV40485.1"/>
    </source>
</evidence>
<dbReference type="GeneID" id="95349166"/>
<proteinExistence type="evidence at transcript level"/>
<dbReference type="InterPro" id="IPR029047">
    <property type="entry name" value="HSP70_peptide-bd_sf"/>
</dbReference>
<dbReference type="SUPFAM" id="SSF53067">
    <property type="entry name" value="Actin-like ATPase domain"/>
    <property type="match status" value="2"/>
</dbReference>
<dbReference type="Gene3D" id="1.20.1270.10">
    <property type="match status" value="1"/>
</dbReference>
<dbReference type="CDD" id="cd10234">
    <property type="entry name" value="ASKHA_NBD_HSP70_DnaK-like"/>
    <property type="match status" value="1"/>
</dbReference>
<evidence type="ECO:0000256" key="1">
    <source>
        <dbReference type="ARBA" id="ARBA00002290"/>
    </source>
</evidence>
<evidence type="ECO:0000256" key="8">
    <source>
        <dbReference type="ARBA" id="ARBA00023186"/>
    </source>
</evidence>
<dbReference type="Pfam" id="PF00012">
    <property type="entry name" value="HSP70"/>
    <property type="match status" value="1"/>
</dbReference>
<dbReference type="PANTHER" id="PTHR19375">
    <property type="entry name" value="HEAT SHOCK PROTEIN 70KDA"/>
    <property type="match status" value="1"/>
</dbReference>
<dbReference type="EMBL" id="JQBK01000022">
    <property type="protein sequence ID" value="KRN85211.1"/>
    <property type="molecule type" value="Genomic_DNA"/>
</dbReference>
<dbReference type="GO" id="GO:0140662">
    <property type="term" value="F:ATP-dependent protein folding chaperone"/>
    <property type="evidence" value="ECO:0007669"/>
    <property type="project" value="InterPro"/>
</dbReference>
<dbReference type="GO" id="GO:0005524">
    <property type="term" value="F:ATP binding"/>
    <property type="evidence" value="ECO:0007669"/>
    <property type="project" value="UniProtKB-UniRule"/>
</dbReference>
<name>A0A0R2K763_9LACO</name>
<gene>
    <name evidence="9" type="primary">dnaK</name>
    <name evidence="13" type="ORF">IV43_GL000930</name>
    <name evidence="14" type="ORF">LAC1533_1065</name>
</gene>
<dbReference type="Proteomes" id="UP000051491">
    <property type="component" value="Unassembled WGS sequence"/>
</dbReference>
<evidence type="ECO:0000313" key="13">
    <source>
        <dbReference type="EMBL" id="KRN85211.1"/>
    </source>
</evidence>
<reference evidence="16" key="2">
    <citation type="submission" date="2016-11" db="EMBL/GenBank/DDBJ databases">
        <authorList>
            <person name="Papadimitriou K."/>
        </authorList>
    </citation>
    <scope>NUCLEOTIDE SEQUENCE [LARGE SCALE GENOMIC DNA]</scope>
    <source>
        <strain evidence="16">ACA-DC 1533</strain>
    </source>
</reference>
<evidence type="ECO:0000256" key="2">
    <source>
        <dbReference type="ARBA" id="ARBA00007381"/>
    </source>
</evidence>
<evidence type="ECO:0000256" key="6">
    <source>
        <dbReference type="ARBA" id="ARBA00022840"/>
    </source>
</evidence>
<dbReference type="Gene3D" id="3.30.420.40">
    <property type="match status" value="2"/>
</dbReference>
<dbReference type="InterPro" id="IPR043129">
    <property type="entry name" value="ATPase_NBD"/>
</dbReference>
<evidence type="ECO:0000256" key="9">
    <source>
        <dbReference type="HAMAP-Rule" id="MF_00332"/>
    </source>
</evidence>
<comment type="induction">
    <text evidence="9">By stress conditions e.g. heat shock.</text>
</comment>
<dbReference type="SUPFAM" id="SSF100920">
    <property type="entry name" value="Heat shock protein 70kD (HSP70), peptide-binding domain"/>
    <property type="match status" value="1"/>
</dbReference>
<dbReference type="NCBIfam" id="NF001413">
    <property type="entry name" value="PRK00290.1"/>
    <property type="match status" value="1"/>
</dbReference>
<evidence type="ECO:0000256" key="5">
    <source>
        <dbReference type="ARBA" id="ARBA00022741"/>
    </source>
</evidence>
<dbReference type="PATRIC" id="fig|89059.3.peg.977"/>
<keyword evidence="8 9" id="KW-0143">Chaperone</keyword>
<comment type="similarity">
    <text evidence="2 9 10">Belongs to the heat shock protein 70 family.</text>
</comment>
<evidence type="ECO:0000256" key="12">
    <source>
        <dbReference type="SAM" id="MobiDB-lite"/>
    </source>
</evidence>
<feature type="modified residue" description="Phosphothreonine; by autocatalysis" evidence="9">
    <location>
        <position position="174"/>
    </location>
</feature>
<evidence type="ECO:0000313" key="16">
    <source>
        <dbReference type="Proteomes" id="UP000190935"/>
    </source>
</evidence>
<evidence type="ECO:0000256" key="4">
    <source>
        <dbReference type="ARBA" id="ARBA00022553"/>
    </source>
</evidence>
<sequence>MSKVIGIDLGTTNSAVAVLEGKDAKIITNPEGNRTTPSVVSFKDGETQVGEVAKRQAITNPDTVSSIKSHMGEENYKVSVNGKEYTPQEISAMILQHIKNYAESYLGESVSQAVITVPAYFNDSQRQATKDAGKIAGLKVERIVNEPTAAALAYGLDKTDKDEKIMVYDLGGGTFDVSILELGDGVFQVLSTNGDTHLGGDDFDNKIINWLVDNFKQENGIDLSKDKMAMQRLKDAAEKAKKDLSGISSAQISLPFITAGQAGPLHLETTLTRAKFNELTADLVERTRIPVRNALSDADLSTGDIDEVILVGGSTRIPAVKELVEKETGHQPNESVNPDEAVALGAAIQAGVITGDVKDVVLLDVTPLSLGIETMGGVFTKLIDRNTTIPTSKSQTFSTAADNQPAVDIHVLQGERPMAADNKTLGRFQLTDIPAAPRGVPQIQVSFDIDKNGIVNVSAKDLGTNKEQKITIKSSSGLSDEEIDRMVNEAKENEENDKKRKEEVDLKNEVDQLIFQTDKTLDEVKDNKAVGEDEVQKIKDARDELKKAQEANNVDDMKTKKDDLTKLVQDMSVKLYQQAQDAQKAQDGAADNSSSDNNGSNDDGTVNGDFKEVDPDDKN</sequence>
<keyword evidence="6 9" id="KW-0067">ATP-binding</keyword>
<evidence type="ECO:0000256" key="7">
    <source>
        <dbReference type="ARBA" id="ARBA00023016"/>
    </source>
</evidence>
<evidence type="ECO:0000256" key="10">
    <source>
        <dbReference type="RuleBase" id="RU003322"/>
    </source>
</evidence>
<feature type="compositionally biased region" description="Low complexity" evidence="12">
    <location>
        <begin position="578"/>
        <end position="604"/>
    </location>
</feature>
<keyword evidence="7 9" id="KW-0346">Stress response</keyword>
<dbReference type="STRING" id="89059.LAC1533_1065"/>
<feature type="region of interest" description="Disordered" evidence="12">
    <location>
        <begin position="578"/>
        <end position="619"/>
    </location>
</feature>
<dbReference type="PRINTS" id="PR00301">
    <property type="entry name" value="HEATSHOCK70"/>
</dbReference>
<dbReference type="PROSITE" id="PS00329">
    <property type="entry name" value="HSP70_2"/>
    <property type="match status" value="1"/>
</dbReference>
<evidence type="ECO:0000256" key="3">
    <source>
        <dbReference type="ARBA" id="ARBA00014415"/>
    </source>
</evidence>
<keyword evidence="11" id="KW-0175">Coiled coil</keyword>
<dbReference type="OrthoDB" id="9766019at2"/>
<dbReference type="FunFam" id="3.90.640.10:FF:000003">
    <property type="entry name" value="Molecular chaperone DnaK"/>
    <property type="match status" value="1"/>
</dbReference>
<dbReference type="HAMAP" id="MF_00332">
    <property type="entry name" value="DnaK"/>
    <property type="match status" value="1"/>
</dbReference>
<dbReference type="AlphaFoldDB" id="A0A0R2K763"/>
<feature type="coiled-coil region" evidence="11">
    <location>
        <begin position="487"/>
        <end position="551"/>
    </location>
</feature>
<dbReference type="GO" id="GO:0051082">
    <property type="term" value="F:unfolded protein binding"/>
    <property type="evidence" value="ECO:0007669"/>
    <property type="project" value="InterPro"/>
</dbReference>
<comment type="function">
    <text evidence="1 9">Acts as a chaperone.</text>
</comment>
<dbReference type="InterPro" id="IPR029048">
    <property type="entry name" value="HSP70_C_sf"/>
</dbReference>
<dbReference type="InterPro" id="IPR012725">
    <property type="entry name" value="Chaperone_DnaK"/>
</dbReference>
<organism evidence="13 15">
    <name type="scientific">Ligilactobacillus acidipiscis</name>
    <dbReference type="NCBI Taxonomy" id="89059"/>
    <lineage>
        <taxon>Bacteria</taxon>
        <taxon>Bacillati</taxon>
        <taxon>Bacillota</taxon>
        <taxon>Bacilli</taxon>
        <taxon>Lactobacillales</taxon>
        <taxon>Lactobacillaceae</taxon>
        <taxon>Ligilactobacillus</taxon>
    </lineage>
</organism>
<reference evidence="13 15" key="1">
    <citation type="journal article" date="2015" name="Genome Announc.">
        <title>Expanding the biotechnology potential of lactobacilli through comparative genomics of 213 strains and associated genera.</title>
        <authorList>
            <person name="Sun Z."/>
            <person name="Harris H.M."/>
            <person name="McCann A."/>
            <person name="Guo C."/>
            <person name="Argimon S."/>
            <person name="Zhang W."/>
            <person name="Yang X."/>
            <person name="Jeffery I.B."/>
            <person name="Cooney J.C."/>
            <person name="Kagawa T.F."/>
            <person name="Liu W."/>
            <person name="Song Y."/>
            <person name="Salvetti E."/>
            <person name="Wrobel A."/>
            <person name="Rasinkangas P."/>
            <person name="Parkhill J."/>
            <person name="Rea M.C."/>
            <person name="O'Sullivan O."/>
            <person name="Ritari J."/>
            <person name="Douillard F.P."/>
            <person name="Paul Ross R."/>
            <person name="Yang R."/>
            <person name="Briner A.E."/>
            <person name="Felis G.E."/>
            <person name="de Vos W.M."/>
            <person name="Barrangou R."/>
            <person name="Klaenhammer T.R."/>
            <person name="Caufield P.W."/>
            <person name="Cui Y."/>
            <person name="Zhang H."/>
            <person name="O'Toole P.W."/>
        </authorList>
    </citation>
    <scope>NUCLEOTIDE SEQUENCE [LARGE SCALE GENOMIC DNA]</scope>
    <source>
        <strain evidence="13 15">DSM 15353</strain>
    </source>
</reference>
<accession>A0A0R2K763</accession>
<feature type="coiled-coil region" evidence="11">
    <location>
        <begin position="223"/>
        <end position="250"/>
    </location>
</feature>
<reference evidence="14" key="3">
    <citation type="submission" date="2016-11" db="EMBL/GenBank/DDBJ databases">
        <authorList>
            <person name="Jaros S."/>
            <person name="Januszkiewicz K."/>
            <person name="Wedrychowicz H."/>
        </authorList>
    </citation>
    <scope>NUCLEOTIDE SEQUENCE [LARGE SCALE GENOMIC DNA]</scope>
    <source>
        <strain evidence="14">ACA-DC 1533</strain>
    </source>
</reference>
<feature type="compositionally biased region" description="Basic and acidic residues" evidence="12">
    <location>
        <begin position="609"/>
        <end position="619"/>
    </location>
</feature>
<evidence type="ECO:0000256" key="11">
    <source>
        <dbReference type="SAM" id="Coils"/>
    </source>
</evidence>
<dbReference type="EMBL" id="LT630287">
    <property type="protein sequence ID" value="SFV40485.1"/>
    <property type="molecule type" value="Genomic_DNA"/>
</dbReference>
<dbReference type="FunFam" id="2.60.34.10:FF:000014">
    <property type="entry name" value="Chaperone protein DnaK HSP70"/>
    <property type="match status" value="1"/>
</dbReference>
<dbReference type="PROSITE" id="PS00297">
    <property type="entry name" value="HSP70_1"/>
    <property type="match status" value="1"/>
</dbReference>
<dbReference type="KEGG" id="laca:LAC1533_1065"/>
<dbReference type="NCBIfam" id="TIGR02350">
    <property type="entry name" value="prok_dnaK"/>
    <property type="match status" value="1"/>
</dbReference>
<evidence type="ECO:0000313" key="15">
    <source>
        <dbReference type="Proteomes" id="UP000051491"/>
    </source>
</evidence>
<dbReference type="Gene3D" id="2.60.34.10">
    <property type="entry name" value="Substrate Binding Domain Of DNAk, Chain A, domain 1"/>
    <property type="match status" value="1"/>
</dbReference>
<protein>
    <recommendedName>
        <fullName evidence="3 9">Chaperone protein DnaK</fullName>
    </recommendedName>
    <alternativeName>
        <fullName evidence="9">HSP70</fullName>
    </alternativeName>
    <alternativeName>
        <fullName evidence="9">Heat shock 70 kDa protein</fullName>
    </alternativeName>
    <alternativeName>
        <fullName evidence="9">Heat shock protein 70</fullName>
    </alternativeName>
</protein>
<dbReference type="InterPro" id="IPR018181">
    <property type="entry name" value="Heat_shock_70_CS"/>
</dbReference>
<keyword evidence="5 9" id="KW-0547">Nucleotide-binding</keyword>
<dbReference type="FunFam" id="3.30.420.40:FF:000071">
    <property type="entry name" value="Molecular chaperone DnaK"/>
    <property type="match status" value="1"/>
</dbReference>
<dbReference type="Gene3D" id="3.90.640.10">
    <property type="entry name" value="Actin, Chain A, domain 4"/>
    <property type="match status" value="1"/>
</dbReference>